<dbReference type="InParanoid" id="L0HGL5"/>
<organism evidence="2 3">
    <name type="scientific">Methanoregula formicica (strain DSM 22288 / NBRC 105244 / SMSP)</name>
    <dbReference type="NCBI Taxonomy" id="593750"/>
    <lineage>
        <taxon>Archaea</taxon>
        <taxon>Methanobacteriati</taxon>
        <taxon>Methanobacteriota</taxon>
        <taxon>Stenosarchaea group</taxon>
        <taxon>Methanomicrobia</taxon>
        <taxon>Methanomicrobiales</taxon>
        <taxon>Methanoregulaceae</taxon>
        <taxon>Methanoregula</taxon>
    </lineage>
</organism>
<dbReference type="SUPFAM" id="SSF81301">
    <property type="entry name" value="Nucleotidyltransferase"/>
    <property type="match status" value="1"/>
</dbReference>
<dbReference type="InterPro" id="IPR002934">
    <property type="entry name" value="Polymerase_NTP_transf_dom"/>
</dbReference>
<feature type="domain" description="Polymerase nucleotidyl transferase" evidence="1">
    <location>
        <begin position="25"/>
        <end position="87"/>
    </location>
</feature>
<dbReference type="CDD" id="cd05403">
    <property type="entry name" value="NT_KNTase_like"/>
    <property type="match status" value="1"/>
</dbReference>
<dbReference type="HOGENOM" id="CLU_130257_9_4_2"/>
<dbReference type="PANTHER" id="PTHR43449:SF1">
    <property type="entry name" value="POLYMERASE BETA NUCLEOTIDYLTRANSFERASE DOMAIN-CONTAINING PROTEIN"/>
    <property type="match status" value="1"/>
</dbReference>
<proteinExistence type="predicted"/>
<dbReference type="GeneID" id="43503271"/>
<keyword evidence="3" id="KW-1185">Reference proteome</keyword>
<name>L0HGL5_METFS</name>
<dbReference type="AlphaFoldDB" id="L0HGL5"/>
<evidence type="ECO:0000313" key="3">
    <source>
        <dbReference type="Proteomes" id="UP000010824"/>
    </source>
</evidence>
<dbReference type="KEGG" id="mfo:Metfor_1918"/>
<dbReference type="Pfam" id="PF01909">
    <property type="entry name" value="NTP_transf_2"/>
    <property type="match status" value="1"/>
</dbReference>
<accession>L0HGL5</accession>
<dbReference type="OrthoDB" id="9287at2157"/>
<dbReference type="eggNOG" id="arCOG01195">
    <property type="taxonomic scope" value="Archaea"/>
</dbReference>
<reference evidence="3" key="1">
    <citation type="submission" date="2011-12" db="EMBL/GenBank/DDBJ databases">
        <title>Complete sequence of Methanoregula formicicum SMSP.</title>
        <authorList>
            <person name="Lucas S."/>
            <person name="Han J."/>
            <person name="Lapidus A."/>
            <person name="Cheng J.-F."/>
            <person name="Goodwin L."/>
            <person name="Pitluck S."/>
            <person name="Peters L."/>
            <person name="Ovchinnikova G."/>
            <person name="Teshima H."/>
            <person name="Detter J.C."/>
            <person name="Han C."/>
            <person name="Tapia R."/>
            <person name="Land M."/>
            <person name="Hauser L."/>
            <person name="Kyrpides N."/>
            <person name="Ivanova N."/>
            <person name="Pagani I."/>
            <person name="Imachi H."/>
            <person name="Tamaki H."/>
            <person name="Sekiguchi Y."/>
            <person name="Kamagata Y."/>
            <person name="Cadillo-Quiroz H."/>
            <person name="Zinder S."/>
            <person name="Liu W.-T."/>
            <person name="Woyke T."/>
        </authorList>
    </citation>
    <scope>NUCLEOTIDE SEQUENCE [LARGE SCALE GENOMIC DNA]</scope>
    <source>
        <strain evidence="3">DSM 22288 / NBRC 105244 / SMSP</strain>
    </source>
</reference>
<dbReference type="EMBL" id="CP003167">
    <property type="protein sequence ID" value="AGB02936.1"/>
    <property type="molecule type" value="Genomic_DNA"/>
</dbReference>
<sequence>MTSDRVLDLFYTEAVPVIRRVFFPEKVLVFGSRVKGTALENSDIDVIIIADFFRDIPFVNRAALVMKSVPFNRHVDYLCYTPDEFERTKDRSLILRDAAAYAVNVTG</sequence>
<evidence type="ECO:0000259" key="1">
    <source>
        <dbReference type="Pfam" id="PF01909"/>
    </source>
</evidence>
<protein>
    <submittedName>
        <fullName evidence="2">DNA polymerase sigma</fullName>
    </submittedName>
</protein>
<dbReference type="InterPro" id="IPR043519">
    <property type="entry name" value="NT_sf"/>
</dbReference>
<dbReference type="PANTHER" id="PTHR43449">
    <property type="entry name" value="NUCLEOTIDYLTRANSFERASE"/>
    <property type="match status" value="1"/>
</dbReference>
<evidence type="ECO:0000313" key="2">
    <source>
        <dbReference type="EMBL" id="AGB02936.1"/>
    </source>
</evidence>
<reference evidence="2 3" key="2">
    <citation type="journal article" date="2014" name="Genome Announc.">
        <title>Complete Genome Sequence of Methanoregula formicica SMSPT, a Mesophilic Hydrogenotrophic Methanogen Isolated from a Methanogenic Upflow Anaerobic Sludge Blanket Reactor.</title>
        <authorList>
            <person name="Yamamoto K."/>
            <person name="Tamaki H."/>
            <person name="Cadillo-Quiroz H."/>
            <person name="Imachi H."/>
            <person name="Kyrpides N."/>
            <person name="Woyke T."/>
            <person name="Goodwin L."/>
            <person name="Zinder S.H."/>
            <person name="Kamagata Y."/>
            <person name="Liu W.T."/>
        </authorList>
    </citation>
    <scope>NUCLEOTIDE SEQUENCE [LARGE SCALE GENOMIC DNA]</scope>
    <source>
        <strain evidence="3">DSM 22288 / NBRC 105244 / SMSP</strain>
    </source>
</reference>
<dbReference type="GO" id="GO:0016779">
    <property type="term" value="F:nucleotidyltransferase activity"/>
    <property type="evidence" value="ECO:0007669"/>
    <property type="project" value="InterPro"/>
</dbReference>
<gene>
    <name evidence="2" type="ordered locus">Metfor_1918</name>
</gene>
<dbReference type="STRING" id="593750.Metfor_1918"/>
<dbReference type="Gene3D" id="3.30.460.10">
    <property type="entry name" value="Beta Polymerase, domain 2"/>
    <property type="match status" value="1"/>
</dbReference>
<dbReference type="RefSeq" id="WP_015285899.1">
    <property type="nucleotide sequence ID" value="NC_019943.1"/>
</dbReference>
<dbReference type="Proteomes" id="UP000010824">
    <property type="component" value="Chromosome"/>
</dbReference>